<accession>A0A1Y2CH32</accession>
<dbReference type="Proteomes" id="UP000193642">
    <property type="component" value="Unassembled WGS sequence"/>
</dbReference>
<dbReference type="EMBL" id="MCGO01000016">
    <property type="protein sequence ID" value="ORY46353.1"/>
    <property type="molecule type" value="Genomic_DNA"/>
</dbReference>
<evidence type="ECO:0000313" key="1">
    <source>
        <dbReference type="EMBL" id="ORY46353.1"/>
    </source>
</evidence>
<proteinExistence type="predicted"/>
<comment type="caution">
    <text evidence="1">The sequence shown here is derived from an EMBL/GenBank/DDBJ whole genome shotgun (WGS) entry which is preliminary data.</text>
</comment>
<sequence length="113" mass="13542">MFVREMKRVWRRCKDPRDDGIGPVSGFDDRRSSRRFLRALKVFGIGPWRLFSERSRVVRDVHRERVVGKRPCRFWEGHDIFCCVRRECSNVRYVVWNVCGNRNQIPADRVGCK</sequence>
<name>A0A1Y2CH32_9FUNG</name>
<reference evidence="1 2" key="1">
    <citation type="submission" date="2016-07" db="EMBL/GenBank/DDBJ databases">
        <title>Pervasive Adenine N6-methylation of Active Genes in Fungi.</title>
        <authorList>
            <consortium name="DOE Joint Genome Institute"/>
            <person name="Mondo S.J."/>
            <person name="Dannebaum R.O."/>
            <person name="Kuo R.C."/>
            <person name="Labutti K."/>
            <person name="Haridas S."/>
            <person name="Kuo A."/>
            <person name="Salamov A."/>
            <person name="Ahrendt S.R."/>
            <person name="Lipzen A."/>
            <person name="Sullivan W."/>
            <person name="Andreopoulos W.B."/>
            <person name="Clum A."/>
            <person name="Lindquist E."/>
            <person name="Daum C."/>
            <person name="Ramamoorthy G.K."/>
            <person name="Gryganskyi A."/>
            <person name="Culley D."/>
            <person name="Magnuson J.K."/>
            <person name="James T.Y."/>
            <person name="O'Malley M.A."/>
            <person name="Stajich J.E."/>
            <person name="Spatafora J.W."/>
            <person name="Visel A."/>
            <person name="Grigoriev I.V."/>
        </authorList>
    </citation>
    <scope>NUCLEOTIDE SEQUENCE [LARGE SCALE GENOMIC DNA]</scope>
    <source>
        <strain evidence="1 2">JEL800</strain>
    </source>
</reference>
<organism evidence="1 2">
    <name type="scientific">Rhizoclosmatium globosum</name>
    <dbReference type="NCBI Taxonomy" id="329046"/>
    <lineage>
        <taxon>Eukaryota</taxon>
        <taxon>Fungi</taxon>
        <taxon>Fungi incertae sedis</taxon>
        <taxon>Chytridiomycota</taxon>
        <taxon>Chytridiomycota incertae sedis</taxon>
        <taxon>Chytridiomycetes</taxon>
        <taxon>Chytridiales</taxon>
        <taxon>Chytriomycetaceae</taxon>
        <taxon>Rhizoclosmatium</taxon>
    </lineage>
</organism>
<protein>
    <submittedName>
        <fullName evidence="1">Uncharacterized protein</fullName>
    </submittedName>
</protein>
<evidence type="ECO:0000313" key="2">
    <source>
        <dbReference type="Proteomes" id="UP000193642"/>
    </source>
</evidence>
<keyword evidence="2" id="KW-1185">Reference proteome</keyword>
<dbReference type="AlphaFoldDB" id="A0A1Y2CH32"/>
<gene>
    <name evidence="1" type="ORF">BCR33DRAFT_127345</name>
</gene>